<dbReference type="InterPro" id="IPR033641">
    <property type="entry name" value="Cas1_I-E"/>
</dbReference>
<sequence length="312" mass="35564">MNNFGAKKTELQELPKISDRVTFIYVEHANISRIDSAITVTDKKGFIKIPVAIIGVLMLGPGTEITHRAMEIIGDTGTSILWVGEQGVRNYAHGRALAHSTKFLEIQAKLYSNNRTRLAVAKKMYQMRFPNEDVSTLTMQQLRGREGARIRSKYRELSKDFKVEWNGREYNPDNFEDASIANQALTAGHQCLYGLVYSVIVALGISPGLGFIHTGHDMSFVYDISDLYKADITIPIAFEIASTYKEDDDIGRITRHRVRDKFMETKLLEKIVKDLQFLFEIRAEDEIYAEVLNLWDDKNDLVKSGVSYKERE</sequence>
<dbReference type="Pfam" id="PF01867">
    <property type="entry name" value="Cas_Cas1"/>
    <property type="match status" value="1"/>
</dbReference>
<dbReference type="GO" id="GO:0004519">
    <property type="term" value="F:endonuclease activity"/>
    <property type="evidence" value="ECO:0007669"/>
    <property type="project" value="UniProtKB-KW"/>
</dbReference>
<evidence type="ECO:0000256" key="8">
    <source>
        <dbReference type="HAMAP-Rule" id="MF_01470"/>
    </source>
</evidence>
<dbReference type="Proteomes" id="UP000531840">
    <property type="component" value="Unassembled WGS sequence"/>
</dbReference>
<dbReference type="NCBIfam" id="TIGR00287">
    <property type="entry name" value="cas1"/>
    <property type="match status" value="1"/>
</dbReference>
<evidence type="ECO:0000313" key="10">
    <source>
        <dbReference type="Proteomes" id="UP000531840"/>
    </source>
</evidence>
<dbReference type="HAMAP" id="MF_01470">
    <property type="entry name" value="Cas1"/>
    <property type="match status" value="1"/>
</dbReference>
<dbReference type="EC" id="3.1.-.-" evidence="8"/>
<protein>
    <recommendedName>
        <fullName evidence="8">CRISPR-associated endonuclease Cas1</fullName>
        <ecNumber evidence="8">3.1.-.-</ecNumber>
    </recommendedName>
</protein>
<comment type="similarity">
    <text evidence="8">Belongs to the CRISPR-associated endonuclease Cas1 family.</text>
</comment>
<dbReference type="InterPro" id="IPR002729">
    <property type="entry name" value="CRISPR-assoc_Cas1"/>
</dbReference>
<evidence type="ECO:0000256" key="3">
    <source>
        <dbReference type="ARBA" id="ARBA00022759"/>
    </source>
</evidence>
<keyword evidence="8" id="KW-0464">Manganese</keyword>
<dbReference type="InterPro" id="IPR042206">
    <property type="entry name" value="CRISPR-assoc_Cas1_C"/>
</dbReference>
<keyword evidence="6 8" id="KW-0051">Antiviral defense</keyword>
<dbReference type="NCBIfam" id="TIGR03638">
    <property type="entry name" value="cas1_ECOLI"/>
    <property type="match status" value="1"/>
</dbReference>
<accession>A0ABX2T4F5</accession>
<name>A0ABX2T4F5_9BACL</name>
<feature type="binding site" evidence="8">
    <location>
        <position position="146"/>
    </location>
    <ligand>
        <name>Mn(2+)</name>
        <dbReference type="ChEBI" id="CHEBI:29035"/>
    </ligand>
</feature>
<comment type="function">
    <text evidence="8">CRISPR (clustered regularly interspaced short palindromic repeat), is an adaptive immune system that provides protection against mobile genetic elements (viruses, transposable elements and conjugative plasmids). CRISPR clusters contain spacers, sequences complementary to antecedent mobile elements, and target invading nucleic acids. CRISPR clusters are transcribed and processed into CRISPR RNA (crRNA). Acts as a dsDNA endonuclease. Involved in the integration of spacer DNA into the CRISPR cassette.</text>
</comment>
<dbReference type="RefSeq" id="WP_179941882.1">
    <property type="nucleotide sequence ID" value="NZ_JACBYF010000029.1"/>
</dbReference>
<feature type="binding site" evidence="8">
    <location>
        <position position="213"/>
    </location>
    <ligand>
        <name>Mn(2+)</name>
        <dbReference type="ChEBI" id="CHEBI:29035"/>
    </ligand>
</feature>
<dbReference type="InterPro" id="IPR050646">
    <property type="entry name" value="Cas1"/>
</dbReference>
<dbReference type="CDD" id="cd09719">
    <property type="entry name" value="Cas1_I-E"/>
    <property type="match status" value="1"/>
</dbReference>
<evidence type="ECO:0000313" key="9">
    <source>
        <dbReference type="EMBL" id="NYS48100.1"/>
    </source>
</evidence>
<evidence type="ECO:0000256" key="6">
    <source>
        <dbReference type="ARBA" id="ARBA00023118"/>
    </source>
</evidence>
<keyword evidence="3 8" id="KW-0255">Endonuclease</keyword>
<dbReference type="PANTHER" id="PTHR34353">
    <property type="entry name" value="CRISPR-ASSOCIATED ENDONUCLEASE CAS1 1"/>
    <property type="match status" value="1"/>
</dbReference>
<evidence type="ECO:0000256" key="7">
    <source>
        <dbReference type="ARBA" id="ARBA00023125"/>
    </source>
</evidence>
<keyword evidence="1 8" id="KW-0540">Nuclease</keyword>
<comment type="subunit">
    <text evidence="8">Homodimer, forms a heterotetramer with a Cas2 homodimer.</text>
</comment>
<keyword evidence="4 8" id="KW-0378">Hydrolase</keyword>
<dbReference type="EMBL" id="JACBYF010000029">
    <property type="protein sequence ID" value="NYS48100.1"/>
    <property type="molecule type" value="Genomic_DNA"/>
</dbReference>
<organism evidence="9 10">
    <name type="scientific">Gemelliphila palaticanis</name>
    <dbReference type="NCBI Taxonomy" id="81950"/>
    <lineage>
        <taxon>Bacteria</taxon>
        <taxon>Bacillati</taxon>
        <taxon>Bacillota</taxon>
        <taxon>Bacilli</taxon>
        <taxon>Bacillales</taxon>
        <taxon>Gemellaceae</taxon>
        <taxon>Gemelliphila</taxon>
    </lineage>
</organism>
<reference evidence="9 10" key="1">
    <citation type="submission" date="2020-07" db="EMBL/GenBank/DDBJ databases">
        <title>MOT database genomes.</title>
        <authorList>
            <person name="Joseph S."/>
            <person name="Aduse-Opoku J."/>
            <person name="Hashim A."/>
            <person name="Wade W."/>
            <person name="Curtis M."/>
        </authorList>
    </citation>
    <scope>NUCLEOTIDE SEQUENCE [LARGE SCALE GENOMIC DNA]</scope>
    <source>
        <strain evidence="9 10">CIP 106318</strain>
    </source>
</reference>
<dbReference type="InterPro" id="IPR019851">
    <property type="entry name" value="CRISPR-assoc_Cas1_ECOLI"/>
</dbReference>
<proteinExistence type="inferred from homology"/>
<keyword evidence="5 8" id="KW-0460">Magnesium</keyword>
<dbReference type="Gene3D" id="1.20.120.920">
    <property type="entry name" value="CRISPR-associated endonuclease Cas1, C-terminal domain"/>
    <property type="match status" value="1"/>
</dbReference>
<keyword evidence="2 8" id="KW-0479">Metal-binding</keyword>
<evidence type="ECO:0000256" key="1">
    <source>
        <dbReference type="ARBA" id="ARBA00022722"/>
    </source>
</evidence>
<evidence type="ECO:0000256" key="5">
    <source>
        <dbReference type="ARBA" id="ARBA00022842"/>
    </source>
</evidence>
<comment type="cofactor">
    <cofactor evidence="8">
        <name>Mg(2+)</name>
        <dbReference type="ChEBI" id="CHEBI:18420"/>
    </cofactor>
    <cofactor evidence="8">
        <name>Mn(2+)</name>
        <dbReference type="ChEBI" id="CHEBI:29035"/>
    </cofactor>
</comment>
<dbReference type="InterPro" id="IPR042211">
    <property type="entry name" value="CRISPR-assoc_Cas1_N"/>
</dbReference>
<keyword evidence="10" id="KW-1185">Reference proteome</keyword>
<dbReference type="Gene3D" id="3.100.10.20">
    <property type="entry name" value="CRISPR-associated endonuclease Cas1, N-terminal domain"/>
    <property type="match status" value="1"/>
</dbReference>
<keyword evidence="7 8" id="KW-0238">DNA-binding</keyword>
<evidence type="ECO:0000256" key="2">
    <source>
        <dbReference type="ARBA" id="ARBA00022723"/>
    </source>
</evidence>
<evidence type="ECO:0000256" key="4">
    <source>
        <dbReference type="ARBA" id="ARBA00022801"/>
    </source>
</evidence>
<dbReference type="PANTHER" id="PTHR34353:SF3">
    <property type="entry name" value="CRISPR-ASSOCIATED ENDONUCLEASE CAS1"/>
    <property type="match status" value="1"/>
</dbReference>
<feature type="binding site" evidence="8">
    <location>
        <position position="226"/>
    </location>
    <ligand>
        <name>Mn(2+)</name>
        <dbReference type="ChEBI" id="CHEBI:29035"/>
    </ligand>
</feature>
<gene>
    <name evidence="9" type="primary">cas1e</name>
    <name evidence="8" type="synonym">cas1</name>
    <name evidence="9" type="ORF">HZY85_07940</name>
</gene>
<comment type="caution">
    <text evidence="9">The sequence shown here is derived from an EMBL/GenBank/DDBJ whole genome shotgun (WGS) entry which is preliminary data.</text>
</comment>